<dbReference type="RefSeq" id="WP_322446687.1">
    <property type="nucleotide sequence ID" value="NZ_JAXOFX010000006.1"/>
</dbReference>
<evidence type="ECO:0000256" key="1">
    <source>
        <dbReference type="SAM" id="SignalP"/>
    </source>
</evidence>
<organism evidence="2 3">
    <name type="scientific">Robertmurraya mangrovi</name>
    <dbReference type="NCBI Taxonomy" id="3098077"/>
    <lineage>
        <taxon>Bacteria</taxon>
        <taxon>Bacillati</taxon>
        <taxon>Bacillota</taxon>
        <taxon>Bacilli</taxon>
        <taxon>Bacillales</taxon>
        <taxon>Bacillaceae</taxon>
        <taxon>Robertmurraya</taxon>
    </lineage>
</organism>
<accession>A0ABU5IZ41</accession>
<dbReference type="EMBL" id="JAXOFX010000006">
    <property type="protein sequence ID" value="MDZ5472397.1"/>
    <property type="molecule type" value="Genomic_DNA"/>
</dbReference>
<comment type="caution">
    <text evidence="2">The sequence shown here is derived from an EMBL/GenBank/DDBJ whole genome shotgun (WGS) entry which is preliminary data.</text>
</comment>
<evidence type="ECO:0000313" key="2">
    <source>
        <dbReference type="EMBL" id="MDZ5472397.1"/>
    </source>
</evidence>
<name>A0ABU5IZ41_9BACI</name>
<gene>
    <name evidence="2" type="ORF">SM124_11625</name>
</gene>
<keyword evidence="1" id="KW-0732">Signal</keyword>
<reference evidence="2 3" key="1">
    <citation type="submission" date="2023-11" db="EMBL/GenBank/DDBJ databases">
        <title>Bacillus jintuensis, isolated from a mudflat on the Beibu Gulf coast.</title>
        <authorList>
            <person name="Li M."/>
        </authorList>
    </citation>
    <scope>NUCLEOTIDE SEQUENCE [LARGE SCALE GENOMIC DNA]</scope>
    <source>
        <strain evidence="2 3">31A1R</strain>
    </source>
</reference>
<proteinExistence type="predicted"/>
<protein>
    <submittedName>
        <fullName evidence="2">Uncharacterized protein</fullName>
    </submittedName>
</protein>
<dbReference type="Proteomes" id="UP001290455">
    <property type="component" value="Unassembled WGS sequence"/>
</dbReference>
<sequence>MKILIVSILAILFVVAPNKAEATIPGYTVIAKSDKDNITIYAKKMDGLYYDFKIDFKGKVFSRPFWMNATNPTYAPEIYYEDINNDEKKELIIILTKDYGTGVLDQEVSVFHINHKRFGEVLVDHPMAIVNKNIKASLTPSKAEITIGKKQYLINVKELKLLPETVFDEINFESIIKYEVKNNKLTATLHPQFSPGAFVGSILITYEYRDKMYQAKSIEFQLKDF</sequence>
<feature type="chain" id="PRO_5045647550" evidence="1">
    <location>
        <begin position="23"/>
        <end position="225"/>
    </location>
</feature>
<evidence type="ECO:0000313" key="3">
    <source>
        <dbReference type="Proteomes" id="UP001290455"/>
    </source>
</evidence>
<feature type="signal peptide" evidence="1">
    <location>
        <begin position="1"/>
        <end position="22"/>
    </location>
</feature>
<keyword evidence="3" id="KW-1185">Reference proteome</keyword>